<evidence type="ECO:0000256" key="5">
    <source>
        <dbReference type="ARBA" id="ARBA00023136"/>
    </source>
</evidence>
<dbReference type="GO" id="GO:0005886">
    <property type="term" value="C:plasma membrane"/>
    <property type="evidence" value="ECO:0007669"/>
    <property type="project" value="UniProtKB-SubCell"/>
</dbReference>
<feature type="transmembrane region" description="Helical" evidence="6">
    <location>
        <begin position="21"/>
        <end position="43"/>
    </location>
</feature>
<dbReference type="Pfam" id="PF02687">
    <property type="entry name" value="FtsX"/>
    <property type="match status" value="2"/>
</dbReference>
<proteinExistence type="predicted"/>
<dbReference type="InterPro" id="IPR003838">
    <property type="entry name" value="ABC3_permease_C"/>
</dbReference>
<dbReference type="AlphaFoldDB" id="A0A2D0N972"/>
<dbReference type="RefSeq" id="WP_099151619.1">
    <property type="nucleotide sequence ID" value="NZ_PDUD01000023.1"/>
</dbReference>
<evidence type="ECO:0000256" key="2">
    <source>
        <dbReference type="ARBA" id="ARBA00022475"/>
    </source>
</evidence>
<feature type="domain" description="MacB-like periplasmic core" evidence="8">
    <location>
        <begin position="466"/>
        <end position="639"/>
    </location>
</feature>
<feature type="transmembrane region" description="Helical" evidence="6">
    <location>
        <begin position="675"/>
        <end position="696"/>
    </location>
</feature>
<gene>
    <name evidence="9" type="ORF">CRP01_18785</name>
</gene>
<feature type="domain" description="ABC3 transporter permease C-terminal" evidence="7">
    <location>
        <begin position="292"/>
        <end position="407"/>
    </location>
</feature>
<dbReference type="Proteomes" id="UP000223913">
    <property type="component" value="Unassembled WGS sequence"/>
</dbReference>
<keyword evidence="10" id="KW-1185">Reference proteome</keyword>
<evidence type="ECO:0000313" key="9">
    <source>
        <dbReference type="EMBL" id="PHN05072.1"/>
    </source>
</evidence>
<keyword evidence="3 6" id="KW-0812">Transmembrane</keyword>
<dbReference type="PANTHER" id="PTHR30572">
    <property type="entry name" value="MEMBRANE COMPONENT OF TRANSPORTER-RELATED"/>
    <property type="match status" value="1"/>
</dbReference>
<evidence type="ECO:0000256" key="3">
    <source>
        <dbReference type="ARBA" id="ARBA00022692"/>
    </source>
</evidence>
<feature type="transmembrane region" description="Helical" evidence="6">
    <location>
        <begin position="290"/>
        <end position="309"/>
    </location>
</feature>
<reference evidence="9 10" key="1">
    <citation type="submission" date="2017-10" db="EMBL/GenBank/DDBJ databases">
        <title>The draft genome sequence of Lewinella nigricans NBRC 102662.</title>
        <authorList>
            <person name="Wang K."/>
        </authorList>
    </citation>
    <scope>NUCLEOTIDE SEQUENCE [LARGE SCALE GENOMIC DNA]</scope>
    <source>
        <strain evidence="9 10">NBRC 102662</strain>
    </source>
</reference>
<dbReference type="InterPro" id="IPR025857">
    <property type="entry name" value="MacB_PCD"/>
</dbReference>
<feature type="transmembrane region" description="Helical" evidence="6">
    <location>
        <begin position="756"/>
        <end position="778"/>
    </location>
</feature>
<comment type="caution">
    <text evidence="9">The sequence shown here is derived from an EMBL/GenBank/DDBJ whole genome shotgun (WGS) entry which is preliminary data.</text>
</comment>
<dbReference type="OrthoDB" id="973461at2"/>
<evidence type="ECO:0000259" key="7">
    <source>
        <dbReference type="Pfam" id="PF02687"/>
    </source>
</evidence>
<accession>A0A2D0N972</accession>
<evidence type="ECO:0000256" key="6">
    <source>
        <dbReference type="SAM" id="Phobius"/>
    </source>
</evidence>
<feature type="domain" description="ABC3 transporter permease C-terminal" evidence="7">
    <location>
        <begin position="676"/>
        <end position="781"/>
    </location>
</feature>
<name>A0A2D0N972_FLAN2</name>
<evidence type="ECO:0000259" key="8">
    <source>
        <dbReference type="Pfam" id="PF12704"/>
    </source>
</evidence>
<evidence type="ECO:0000256" key="1">
    <source>
        <dbReference type="ARBA" id="ARBA00004651"/>
    </source>
</evidence>
<feature type="transmembrane region" description="Helical" evidence="6">
    <location>
        <begin position="429"/>
        <end position="449"/>
    </location>
</feature>
<organism evidence="9 10">
    <name type="scientific">Flavilitoribacter nigricans (strain ATCC 23147 / DSM 23189 / NBRC 102662 / NCIMB 1420 / SS-2)</name>
    <name type="common">Lewinella nigricans</name>
    <dbReference type="NCBI Taxonomy" id="1122177"/>
    <lineage>
        <taxon>Bacteria</taxon>
        <taxon>Pseudomonadati</taxon>
        <taxon>Bacteroidota</taxon>
        <taxon>Saprospiria</taxon>
        <taxon>Saprospirales</taxon>
        <taxon>Lewinellaceae</taxon>
        <taxon>Flavilitoribacter</taxon>
    </lineage>
</organism>
<feature type="transmembrane region" description="Helical" evidence="6">
    <location>
        <begin position="381"/>
        <end position="408"/>
    </location>
</feature>
<keyword evidence="5 6" id="KW-0472">Membrane</keyword>
<protein>
    <recommendedName>
        <fullName evidence="11">FtsX-like permease family protein</fullName>
    </recommendedName>
</protein>
<dbReference type="GO" id="GO:0022857">
    <property type="term" value="F:transmembrane transporter activity"/>
    <property type="evidence" value="ECO:0007669"/>
    <property type="project" value="TreeGrafter"/>
</dbReference>
<evidence type="ECO:0000256" key="4">
    <source>
        <dbReference type="ARBA" id="ARBA00022989"/>
    </source>
</evidence>
<dbReference type="Pfam" id="PF12704">
    <property type="entry name" value="MacB_PCD"/>
    <property type="match status" value="2"/>
</dbReference>
<comment type="subcellular location">
    <subcellularLocation>
        <location evidence="1">Cell membrane</location>
        <topology evidence="1">Multi-pass membrane protein</topology>
    </subcellularLocation>
</comment>
<keyword evidence="4 6" id="KW-1133">Transmembrane helix</keyword>
<evidence type="ECO:0000313" key="10">
    <source>
        <dbReference type="Proteomes" id="UP000223913"/>
    </source>
</evidence>
<keyword evidence="2" id="KW-1003">Cell membrane</keyword>
<feature type="transmembrane region" description="Helical" evidence="6">
    <location>
        <begin position="334"/>
        <end position="361"/>
    </location>
</feature>
<evidence type="ECO:0008006" key="11">
    <source>
        <dbReference type="Google" id="ProtNLM"/>
    </source>
</evidence>
<dbReference type="InterPro" id="IPR050250">
    <property type="entry name" value="Macrolide_Exporter_MacB"/>
</dbReference>
<feature type="domain" description="MacB-like periplasmic core" evidence="8">
    <location>
        <begin position="20"/>
        <end position="240"/>
    </location>
</feature>
<feature type="transmembrane region" description="Helical" evidence="6">
    <location>
        <begin position="708"/>
        <end position="736"/>
    </location>
</feature>
<dbReference type="EMBL" id="PDUD01000023">
    <property type="protein sequence ID" value="PHN05072.1"/>
    <property type="molecule type" value="Genomic_DNA"/>
</dbReference>
<dbReference type="PANTHER" id="PTHR30572:SF18">
    <property type="entry name" value="ABC-TYPE MACROLIDE FAMILY EXPORT SYSTEM PERMEASE COMPONENT 2"/>
    <property type="match status" value="1"/>
</dbReference>
<sequence length="796" mass="89387">MLFHHFKVLIRTLLRNKTYTALNIVGLTGGLIAFLLITLYVQYEFSFDQYHENKDRIYRVVKQNKGSEYFGSDRYAVTPPPLAPTLQEEFPEVEAATHLYAPKSTLIGVDQATYLEEKVVGASPEIFDIFSIEILSGNQGELLTEKYSGVISESLAQKYFGNASPIGQTILYKGSHPYTIVGVMADLPANSHFRMDLLLDFAGMLDTEPATMDQWQNNFFYTYCLLRDEATPQELEAKLPSIVAKYLTDANGGGAFNNTRFYLQPVPSIHLQSRINFEINPNGDIRTLRVFILIALLILLIAGINYINLSTAKAFRRAREIGIRKTIGAHRRQLVFQFLGESFFLTFCALILTLVVVHYLLPGFSEFVGRDLSLSPVGQIWLIPFLLVVFLLVGLLSGLYPAVVLSSFKPLSILKSHAPSGQKKSTLRNTLVVAQFAVSAALIISTLVISRQLNFIKSKDMGFNREQVIVLNIRDFELRKKTQTLKEELLRIPEVKMVSTASDMPNFFDSSTGANWPGKPEDVDVRLYTGQIDYDYLDLFEMELAEGRGFSREYGDEKNAVLLNESAVKALGWEEPIGRQIFKWGRDTATVVGVLKDFHHNSLHLSIAPMQLFFTASSRQVAVKVSGKNMAETIAAIEAAQKQFAPNYPVEYQFFEESFAQAYESEIKTGKMASWFTLLIIIIACLGLYGLSAFTAEMRIKEVGIRKILGASVGSLLLLLSRNFLSLIILAFLIATPLAYYFMSLWLENFVYHIDIGLSVFIWTLVAMLAITLLTVGYRTLRTALGRPVEALQQED</sequence>